<dbReference type="Proteomes" id="UP001596108">
    <property type="component" value="Unassembled WGS sequence"/>
</dbReference>
<evidence type="ECO:0000313" key="2">
    <source>
        <dbReference type="EMBL" id="MFC5528091.1"/>
    </source>
</evidence>
<accession>A0ABW0QSX9</accession>
<organism evidence="2 3">
    <name type="scientific">Cohnella yongneupensis</name>
    <dbReference type="NCBI Taxonomy" id="425006"/>
    <lineage>
        <taxon>Bacteria</taxon>
        <taxon>Bacillati</taxon>
        <taxon>Bacillota</taxon>
        <taxon>Bacilli</taxon>
        <taxon>Bacillales</taxon>
        <taxon>Paenibacillaceae</taxon>
        <taxon>Cohnella</taxon>
    </lineage>
</organism>
<keyword evidence="1" id="KW-0812">Transmembrane</keyword>
<gene>
    <name evidence="2" type="ORF">ACFPQ4_01270</name>
</gene>
<name>A0ABW0QSX9_9BACL</name>
<keyword evidence="1" id="KW-1133">Transmembrane helix</keyword>
<dbReference type="EMBL" id="JBHSNC010000005">
    <property type="protein sequence ID" value="MFC5528091.1"/>
    <property type="molecule type" value="Genomic_DNA"/>
</dbReference>
<reference evidence="3" key="1">
    <citation type="journal article" date="2019" name="Int. J. Syst. Evol. Microbiol.">
        <title>The Global Catalogue of Microorganisms (GCM) 10K type strain sequencing project: providing services to taxonomists for standard genome sequencing and annotation.</title>
        <authorList>
            <consortium name="The Broad Institute Genomics Platform"/>
            <consortium name="The Broad Institute Genome Sequencing Center for Infectious Disease"/>
            <person name="Wu L."/>
            <person name="Ma J."/>
        </authorList>
    </citation>
    <scope>NUCLEOTIDE SEQUENCE [LARGE SCALE GENOMIC DNA]</scope>
    <source>
        <strain evidence="3">CGMCC 1.18578</strain>
    </source>
</reference>
<dbReference type="InterPro" id="IPR043751">
    <property type="entry name" value="DUF5696"/>
</dbReference>
<comment type="caution">
    <text evidence="2">The sequence shown here is derived from an EMBL/GenBank/DDBJ whole genome shotgun (WGS) entry which is preliminary data.</text>
</comment>
<evidence type="ECO:0000256" key="1">
    <source>
        <dbReference type="SAM" id="Phobius"/>
    </source>
</evidence>
<evidence type="ECO:0000313" key="3">
    <source>
        <dbReference type="Proteomes" id="UP001596108"/>
    </source>
</evidence>
<sequence length="848" mass="94589">MKIRTKIVSFLIIVVIVAGYIYLGNRGLKAEGVPAYSATNISLSGTQVKTADFTIETHPDLPDMEAMMENDSLVFLMNKQTAEFGIFDKRTEKVWSSNPLDRDYDSVASGANLGKLASQMSLVYLTSNGHTKEFDSYNDSVQYEQVEVKQEADRVTATYLFGSPIKGLDEVVPTKISKARLEEMVMAKLDQDGKDEVDSRFSLDETTNVYERREIPKAAVQTLIDLFKQAGYTEADLTLDNQENKVDGGGSGDAKFTVALQYALDGDQLIASVDTSTIQETPPYRIQSIALLENFGAGNESDEGYMLVPDGSGSLINLNNGRNTINAQPIIVSLYGEDGALDKRLKYSDYYPARLPVFGIMKNEEALFGIIEEGDALATITADVSGRVNAYNTISSRFTILPSDNVRLANDETTIKMPDNSYRGKLQVRYSFLYGDQANYSGMATAYRNYLTHRYGLKKISAEGDEPFYLELTGGIPKSKNFLGFDYHSLVPLSPFDKARELISQLNDKQIRNIQLIYKGWFNDGLNHSLPTRVKLDSALGSKKEWQQLAEQLKGTNGQLYPDVAFLHAYGGNINPSKDAVQLLSRKIRDVYQFDAPTYWKDYSKFSHYILSPSVLGTVVSDFLDGYKKYNPGAISLRDLGDEVDSDFRHNREVTREDAKHIITEQLKELKAQSPSVMVNGGNEYVLPYANHVLNVPLNSNQFILSNESVPFYQMVLHGYVEYAGKAFNLQDDQDVRKNVLKSLETGSNVYYSLVLSNEDMIKNSYGYDAMFSNGYEAWLQEAIAAYGEVNQVLKQVRGQTIVSHLKVAEGVYKTTFENGKSIIVNYGSQMADVDGTTVEAENYKVVG</sequence>
<keyword evidence="3" id="KW-1185">Reference proteome</keyword>
<dbReference type="RefSeq" id="WP_378109903.1">
    <property type="nucleotide sequence ID" value="NZ_JBHSNC010000005.1"/>
</dbReference>
<proteinExistence type="predicted"/>
<keyword evidence="1" id="KW-0472">Membrane</keyword>
<protein>
    <submittedName>
        <fullName evidence="2">DUF5696 domain-containing protein</fullName>
    </submittedName>
</protein>
<dbReference type="Pfam" id="PF18952">
    <property type="entry name" value="DUF5696"/>
    <property type="match status" value="1"/>
</dbReference>
<feature type="transmembrane region" description="Helical" evidence="1">
    <location>
        <begin position="7"/>
        <end position="23"/>
    </location>
</feature>